<dbReference type="RefSeq" id="WP_010888361.1">
    <property type="nucleotide sequence ID" value="NZ_CBCRWM010000090.1"/>
</dbReference>
<sequence>MPLSWPPEQFAFALEQMPLTENNRRILQAFLDAPEQTLTAHSLAAAANVAGGWSAANLRIGELSRKFAPVLGSLPDAGDGDPHWWRYIASGRWDGGRFYWTLRPQLKDALLTLGWQSSESLDNEAEGVSAEEARTFVEGATRQIFVNAYERNAGARAACIAHFGTVCRVCETDLVAIYGEVARGYIQVHHLRSLAEVGRQYEVNPLTDLIPVCPNCHAMLHQRRPAYTPEELRAMLGRGQH</sequence>
<accession>O83027</accession>
<proteinExistence type="predicted"/>
<dbReference type="AlphaFoldDB" id="O83027"/>
<reference evidence="1" key="1">
    <citation type="submission" date="1998-08" db="EMBL/GenBank/DDBJ databases">
        <title>IS8301: the second insertion sequence element from Deinococcus radiodurans.</title>
        <authorList>
            <person name="Narumi I."/>
            <person name="Islam S."/>
            <person name="Cherdchu K."/>
            <person name="Kikuchi M."/>
            <person name="Watanabe H."/>
            <person name="Kitayama S."/>
            <person name="Yamamoto K."/>
        </authorList>
    </citation>
    <scope>NUCLEOTIDE SEQUENCE</scope>
    <source>
        <strain evidence="1">KD8301</strain>
    </source>
</reference>
<dbReference type="PIR" id="C75361">
    <property type="entry name" value="C75361"/>
</dbReference>
<organism evidence="1">
    <name type="scientific">Deinococcus radiodurans</name>
    <dbReference type="NCBI Taxonomy" id="1299"/>
    <lineage>
        <taxon>Bacteria</taxon>
        <taxon>Thermotogati</taxon>
        <taxon>Deinococcota</taxon>
        <taxon>Deinococci</taxon>
        <taxon>Deinococcales</taxon>
        <taxon>Deinococcaceae</taxon>
        <taxon>Deinococcus</taxon>
    </lineage>
</organism>
<dbReference type="SMR" id="O83027"/>
<name>O83027_DEIRD</name>
<evidence type="ECO:0000313" key="1">
    <source>
        <dbReference type="EMBL" id="BAA32388.1"/>
    </source>
</evidence>
<dbReference type="OMA" id="HARRICI"/>
<dbReference type="CDD" id="cd00085">
    <property type="entry name" value="HNHc"/>
    <property type="match status" value="1"/>
</dbReference>
<protein>
    <submittedName>
        <fullName evidence="1">Disrupted by IS8301 insertion</fullName>
    </submittedName>
</protein>
<dbReference type="InterPro" id="IPR003615">
    <property type="entry name" value="HNH_nuc"/>
</dbReference>
<dbReference type="EMBL" id="AB016803">
    <property type="protein sequence ID" value="BAA32388.1"/>
    <property type="molecule type" value="Genomic_DNA"/>
</dbReference>
<dbReference type="GeneID" id="69517964"/>
<dbReference type="DNASU" id="1798851"/>